<dbReference type="PANTHER" id="PTHR45947">
    <property type="entry name" value="SULFOQUINOVOSYL TRANSFERASE SQD2"/>
    <property type="match status" value="1"/>
</dbReference>
<protein>
    <submittedName>
        <fullName evidence="3">Glycosyl transferase group 1 protein</fullName>
    </submittedName>
</protein>
<feature type="domain" description="Glycosyltransferase subfamily 4-like N-terminal" evidence="2">
    <location>
        <begin position="21"/>
        <end position="203"/>
    </location>
</feature>
<evidence type="ECO:0000259" key="1">
    <source>
        <dbReference type="Pfam" id="PF00534"/>
    </source>
</evidence>
<keyword evidence="4" id="KW-1185">Reference proteome</keyword>
<dbReference type="RefSeq" id="WP_046523083.1">
    <property type="nucleotide sequence ID" value="NZ_LAYY01000006.1"/>
</dbReference>
<reference evidence="3 4" key="1">
    <citation type="submission" date="2015-04" db="EMBL/GenBank/DDBJ databases">
        <title>Taxonomic description and genome sequence of Bacillus campisalis sp. nov., a novel member of the genus Bacillus isolated from solar saltern.</title>
        <authorList>
            <person name="Mathan Kumar R."/>
            <person name="Kaur G."/>
            <person name="Kumar A."/>
            <person name="Singh N.K."/>
            <person name="Kaur N."/>
            <person name="Kumar N."/>
            <person name="Mayilraj S."/>
        </authorList>
    </citation>
    <scope>NUCLEOTIDE SEQUENCE [LARGE SCALE GENOMIC DNA]</scope>
    <source>
        <strain evidence="3 4">SA2-6</strain>
    </source>
</reference>
<dbReference type="AlphaFoldDB" id="A0A0M2SW26"/>
<feature type="domain" description="Glycosyl transferase family 1" evidence="1">
    <location>
        <begin position="210"/>
        <end position="375"/>
    </location>
</feature>
<dbReference type="InterPro" id="IPR028098">
    <property type="entry name" value="Glyco_trans_4-like_N"/>
</dbReference>
<evidence type="ECO:0000313" key="4">
    <source>
        <dbReference type="Proteomes" id="UP000034166"/>
    </source>
</evidence>
<dbReference type="GO" id="GO:0016758">
    <property type="term" value="F:hexosyltransferase activity"/>
    <property type="evidence" value="ECO:0007669"/>
    <property type="project" value="TreeGrafter"/>
</dbReference>
<dbReference type="EMBL" id="LAYY01000006">
    <property type="protein sequence ID" value="KKK38779.1"/>
    <property type="molecule type" value="Genomic_DNA"/>
</dbReference>
<dbReference type="OrthoDB" id="9811902at2"/>
<keyword evidence="3" id="KW-0808">Transferase</keyword>
<dbReference type="Gene3D" id="3.40.50.2000">
    <property type="entry name" value="Glycogen Phosphorylase B"/>
    <property type="match status" value="2"/>
</dbReference>
<comment type="caution">
    <text evidence="3">The sequence shown here is derived from an EMBL/GenBank/DDBJ whole genome shotgun (WGS) entry which is preliminary data.</text>
</comment>
<dbReference type="PANTHER" id="PTHR45947:SF3">
    <property type="entry name" value="SULFOQUINOVOSYL TRANSFERASE SQD2"/>
    <property type="match status" value="1"/>
</dbReference>
<dbReference type="InterPro" id="IPR001296">
    <property type="entry name" value="Glyco_trans_1"/>
</dbReference>
<dbReference type="SUPFAM" id="SSF53756">
    <property type="entry name" value="UDP-Glycosyltransferase/glycogen phosphorylase"/>
    <property type="match status" value="1"/>
</dbReference>
<evidence type="ECO:0000313" key="3">
    <source>
        <dbReference type="EMBL" id="KKK38779.1"/>
    </source>
</evidence>
<name>A0A0M2SW26_9BACI</name>
<proteinExistence type="predicted"/>
<dbReference type="CDD" id="cd03794">
    <property type="entry name" value="GT4_WbuB-like"/>
    <property type="match status" value="1"/>
</dbReference>
<dbReference type="InterPro" id="IPR050194">
    <property type="entry name" value="Glycosyltransferase_grp1"/>
</dbReference>
<accession>A0A0M2SW26</accession>
<dbReference type="Pfam" id="PF00534">
    <property type="entry name" value="Glycos_transf_1"/>
    <property type="match status" value="1"/>
</dbReference>
<organism evidence="3 4">
    <name type="scientific">Mesobacillus campisalis</name>
    <dbReference type="NCBI Taxonomy" id="1408103"/>
    <lineage>
        <taxon>Bacteria</taxon>
        <taxon>Bacillati</taxon>
        <taxon>Bacillota</taxon>
        <taxon>Bacilli</taxon>
        <taxon>Bacillales</taxon>
        <taxon>Bacillaceae</taxon>
        <taxon>Mesobacillus</taxon>
    </lineage>
</organism>
<dbReference type="Pfam" id="PF13439">
    <property type="entry name" value="Glyco_transf_4"/>
    <property type="match status" value="1"/>
</dbReference>
<gene>
    <name evidence="3" type="ORF">WQ57_07300</name>
</gene>
<evidence type="ECO:0000259" key="2">
    <source>
        <dbReference type="Pfam" id="PF13439"/>
    </source>
</evidence>
<dbReference type="Proteomes" id="UP000034166">
    <property type="component" value="Unassembled WGS sequence"/>
</dbReference>
<sequence>MKKKVLLISQGFYPEIGSAGNRMKNIFQLLQHEGYQVKVLTTEPTYPNKKLYSDKSFWNDESLNDNIFIQRVKIKNRKYSRNIFNRLIYYLEMAFRLLLSVLKDKDNYHVIFVSSPPIFVGFVGLYAKFKYKSNLILDIRDLWPESLKGVGVFNNKIIIGFFGYLEKRLYKLSDHIIVNSMEFKSYIIEKTNVSSEKIGFMPNSARFREISNKSTVTEREKFKVIYTGNIGLAQDIEILKQLAIHLNNQDIELSIIGYGMKKNELVEFVKLHNLLNVHFYAPVTREECFKLNLEHDVGLVSLNDKEVFETVLPGKIIDYMTCGLPIVASVSGYAKKVIEKEKVGFVSESRNVKEIVDFILHLADHPELRNQMSNNQGRYIMDKFLWETNIKELINRIEDNEAKEKTLLGKVK</sequence>
<dbReference type="PATRIC" id="fig|1408103.3.peg.1643"/>